<dbReference type="Pfam" id="PF00612">
    <property type="entry name" value="IQ"/>
    <property type="match status" value="2"/>
</dbReference>
<evidence type="ECO:0000256" key="2">
    <source>
        <dbReference type="ARBA" id="ARBA00022490"/>
    </source>
</evidence>
<feature type="compositionally biased region" description="Pro residues" evidence="6">
    <location>
        <begin position="885"/>
        <end position="895"/>
    </location>
</feature>
<dbReference type="EMBL" id="MPUH01000699">
    <property type="protein sequence ID" value="OMJ75291.1"/>
    <property type="molecule type" value="Genomic_DNA"/>
</dbReference>
<keyword evidence="4" id="KW-0677">Repeat</keyword>
<dbReference type="InterPro" id="IPR032675">
    <property type="entry name" value="LRR_dom_sf"/>
</dbReference>
<dbReference type="Gene3D" id="1.20.5.190">
    <property type="match status" value="1"/>
</dbReference>
<gene>
    <name evidence="7" type="ORF">SteCoe_25607</name>
</gene>
<keyword evidence="2" id="KW-0963">Cytoplasm</keyword>
<sequence length="982" mass="115077">MNYYITNEEYDELSAKIDASLENISYSDSDEKEEQQQIPEYIPVSSSIMESANWKRFIELGQQNEKDQLLLSAQFTEALSDLREATNDAKISIPEEETMPQVLVEIQENPEFEDSPKISPKNSPKNTVEFEFPSQEKSLKNSESDSPVIHWDIQKLKEENERSQMAEEDMISQLVEQWTKKEQILKKEEQKKDQKRKQEIEKKKAEREKILKEQEEIRLKKERKEKKRQEKLRIENLRKAEERKKELTENFIMRKADEESRLYRESLKILQEKQNISRENRLMKFQDQFSQLYRDLVPIKKSQGHVITETSSYSLPNFNKKSYPTTLSFPEIYIEDTNPSLSQSFKSLPLPKAIIIEKIPNLGEDIDTLAPTLKDFFPYPLDSKSKSLEVKHEEIRSISGLSYFSNLQVLVLSLNKISKINNLPSTLLHLDLSQNQITSIPDLNLPRLEELILDLNQITQISGLKNCVNLRTVSLNNNKISSITGLEKCGLLEKLLLYRNNIEEIVQSTFSPNPYITFLDLGRNKLTSVNFLGPLHLIKSLLLYHNQISSIQKLNQPLLQELWLSGNSLKNLDFIVSCPLLETLRLEDNAINLIIPYNCPVLKYFNISFNNIQTFADVLLCIKGCRNLVSFSFNDNPLLNLHLDLISFYNETIVKALPSILELNNTGRTSLEKPFLYKGSLARKAFELHQIDVFLQKNKRKNEVVRYVKQEMKELLMKIPAKVYGILEQECEFNTKGVEYFWYEARKDMYIEIKAILVIQTWWKYVLFKKYRIIKRYSGFIEEIVKIQSVYRGYKARKSCKNLRYNPKKIVKIQALYRGYNLRKKMKKALDNAKMKDLDLDEFKEVNLDDIDMNYDFQNELIIPKNLDLKKFLQNPPIEETKTPKLPPLKPPSQPKPQGNLFNRSVSGEKSLQTSTQSSLPPLHKNKTKEEMEKHLDEWGFTNNDVKEALQYRMLKNIHRKSKNKHLTADERLEKFRKISRK</sequence>
<feature type="coiled-coil region" evidence="5">
    <location>
        <begin position="153"/>
        <end position="273"/>
    </location>
</feature>
<evidence type="ECO:0000256" key="1">
    <source>
        <dbReference type="ARBA" id="ARBA00004496"/>
    </source>
</evidence>
<dbReference type="PANTHER" id="PTHR15454">
    <property type="entry name" value="NISCHARIN RELATED"/>
    <property type="match status" value="1"/>
</dbReference>
<organism evidence="7 8">
    <name type="scientific">Stentor coeruleus</name>
    <dbReference type="NCBI Taxonomy" id="5963"/>
    <lineage>
        <taxon>Eukaryota</taxon>
        <taxon>Sar</taxon>
        <taxon>Alveolata</taxon>
        <taxon>Ciliophora</taxon>
        <taxon>Postciliodesmatophora</taxon>
        <taxon>Heterotrichea</taxon>
        <taxon>Heterotrichida</taxon>
        <taxon>Stentoridae</taxon>
        <taxon>Stentor</taxon>
    </lineage>
</organism>
<evidence type="ECO:0000256" key="6">
    <source>
        <dbReference type="SAM" id="MobiDB-lite"/>
    </source>
</evidence>
<protein>
    <submittedName>
        <fullName evidence="7">Uncharacterized protein</fullName>
    </submittedName>
</protein>
<evidence type="ECO:0000313" key="7">
    <source>
        <dbReference type="EMBL" id="OMJ75291.1"/>
    </source>
</evidence>
<name>A0A1R2BEW7_9CILI</name>
<evidence type="ECO:0000256" key="5">
    <source>
        <dbReference type="SAM" id="Coils"/>
    </source>
</evidence>
<comment type="subcellular location">
    <subcellularLocation>
        <location evidence="1">Cytoplasm</location>
    </subcellularLocation>
</comment>
<dbReference type="PANTHER" id="PTHR15454:SF69">
    <property type="entry name" value="SERINE_THREONINE-PROTEIN KINASE 11-INTERACTING PROTEIN"/>
    <property type="match status" value="1"/>
</dbReference>
<evidence type="ECO:0000256" key="4">
    <source>
        <dbReference type="ARBA" id="ARBA00022737"/>
    </source>
</evidence>
<dbReference type="Proteomes" id="UP000187209">
    <property type="component" value="Unassembled WGS sequence"/>
</dbReference>
<keyword evidence="8" id="KW-1185">Reference proteome</keyword>
<dbReference type="InterPro" id="IPR001611">
    <property type="entry name" value="Leu-rich_rpt"/>
</dbReference>
<feature type="compositionally biased region" description="Polar residues" evidence="6">
    <location>
        <begin position="900"/>
        <end position="920"/>
    </location>
</feature>
<comment type="caution">
    <text evidence="7">The sequence shown here is derived from an EMBL/GenBank/DDBJ whole genome shotgun (WGS) entry which is preliminary data.</text>
</comment>
<evidence type="ECO:0000256" key="3">
    <source>
        <dbReference type="ARBA" id="ARBA00022614"/>
    </source>
</evidence>
<dbReference type="PROSITE" id="PS51450">
    <property type="entry name" value="LRR"/>
    <property type="match status" value="5"/>
</dbReference>
<proteinExistence type="predicted"/>
<dbReference type="OrthoDB" id="297122at2759"/>
<feature type="region of interest" description="Disordered" evidence="6">
    <location>
        <begin position="111"/>
        <end position="146"/>
    </location>
</feature>
<dbReference type="GO" id="GO:0005737">
    <property type="term" value="C:cytoplasm"/>
    <property type="evidence" value="ECO:0007669"/>
    <property type="project" value="UniProtKB-SubCell"/>
</dbReference>
<dbReference type="SMART" id="SM00365">
    <property type="entry name" value="LRR_SD22"/>
    <property type="match status" value="5"/>
</dbReference>
<dbReference type="SUPFAM" id="SSF52540">
    <property type="entry name" value="P-loop containing nucleoside triphosphate hydrolases"/>
    <property type="match status" value="1"/>
</dbReference>
<accession>A0A1R2BEW7</accession>
<dbReference type="PROSITE" id="PS50096">
    <property type="entry name" value="IQ"/>
    <property type="match status" value="2"/>
</dbReference>
<keyword evidence="5" id="KW-0175">Coiled coil</keyword>
<evidence type="ECO:0000313" key="8">
    <source>
        <dbReference type="Proteomes" id="UP000187209"/>
    </source>
</evidence>
<dbReference type="SUPFAM" id="SSF52058">
    <property type="entry name" value="L domain-like"/>
    <property type="match status" value="1"/>
</dbReference>
<feature type="region of interest" description="Disordered" evidence="6">
    <location>
        <begin position="878"/>
        <end position="932"/>
    </location>
</feature>
<dbReference type="InterPro" id="IPR000048">
    <property type="entry name" value="IQ_motif_EF-hand-BS"/>
</dbReference>
<keyword evidence="3" id="KW-0433">Leucine-rich repeat</keyword>
<dbReference type="Gene3D" id="3.80.10.10">
    <property type="entry name" value="Ribonuclease Inhibitor"/>
    <property type="match status" value="2"/>
</dbReference>
<dbReference type="AlphaFoldDB" id="A0A1R2BEW7"/>
<dbReference type="InterPro" id="IPR025875">
    <property type="entry name" value="Leu-rich_rpt_4"/>
</dbReference>
<dbReference type="InterPro" id="IPR027417">
    <property type="entry name" value="P-loop_NTPase"/>
</dbReference>
<dbReference type="Pfam" id="PF12799">
    <property type="entry name" value="LRR_4"/>
    <property type="match status" value="1"/>
</dbReference>
<reference evidence="7 8" key="1">
    <citation type="submission" date="2016-11" db="EMBL/GenBank/DDBJ databases">
        <title>The macronuclear genome of Stentor coeruleus: a giant cell with tiny introns.</title>
        <authorList>
            <person name="Slabodnick M."/>
            <person name="Ruby J.G."/>
            <person name="Reiff S.B."/>
            <person name="Swart E.C."/>
            <person name="Gosai S."/>
            <person name="Prabakaran S."/>
            <person name="Witkowska E."/>
            <person name="Larue G.E."/>
            <person name="Fisher S."/>
            <person name="Freeman R.M."/>
            <person name="Gunawardena J."/>
            <person name="Chu W."/>
            <person name="Stover N.A."/>
            <person name="Gregory B.D."/>
            <person name="Nowacki M."/>
            <person name="Derisi J."/>
            <person name="Roy S.W."/>
            <person name="Marshall W.F."/>
            <person name="Sood P."/>
        </authorList>
    </citation>
    <scope>NUCLEOTIDE SEQUENCE [LARGE SCALE GENOMIC DNA]</scope>
    <source>
        <strain evidence="7">WM001</strain>
    </source>
</reference>
<dbReference type="SMART" id="SM00015">
    <property type="entry name" value="IQ"/>
    <property type="match status" value="3"/>
</dbReference>